<feature type="region of interest" description="Disordered" evidence="1">
    <location>
        <begin position="20"/>
        <end position="79"/>
    </location>
</feature>
<dbReference type="KEGG" id="egt:105960626"/>
<keyword evidence="4" id="KW-1185">Reference proteome</keyword>
<dbReference type="PANTHER" id="PTHR34188:SF5">
    <property type="entry name" value="OS05G0131900 PROTEIN"/>
    <property type="match status" value="1"/>
</dbReference>
<evidence type="ECO:0000313" key="3">
    <source>
        <dbReference type="EMBL" id="EYU45483.1"/>
    </source>
</evidence>
<dbReference type="Proteomes" id="UP000030748">
    <property type="component" value="Unassembled WGS sequence"/>
</dbReference>
<dbReference type="STRING" id="4155.A0A022S0R6"/>
<name>A0A022S0R6_ERYGU</name>
<dbReference type="AlphaFoldDB" id="A0A022S0R6"/>
<organism evidence="3 4">
    <name type="scientific">Erythranthe guttata</name>
    <name type="common">Yellow monkey flower</name>
    <name type="synonym">Mimulus guttatus</name>
    <dbReference type="NCBI Taxonomy" id="4155"/>
    <lineage>
        <taxon>Eukaryota</taxon>
        <taxon>Viridiplantae</taxon>
        <taxon>Streptophyta</taxon>
        <taxon>Embryophyta</taxon>
        <taxon>Tracheophyta</taxon>
        <taxon>Spermatophyta</taxon>
        <taxon>Magnoliopsida</taxon>
        <taxon>eudicotyledons</taxon>
        <taxon>Gunneridae</taxon>
        <taxon>Pentapetalae</taxon>
        <taxon>asterids</taxon>
        <taxon>lamiids</taxon>
        <taxon>Lamiales</taxon>
        <taxon>Phrymaceae</taxon>
        <taxon>Erythranthe</taxon>
    </lineage>
</organism>
<evidence type="ECO:0000256" key="1">
    <source>
        <dbReference type="SAM" id="MobiDB-lite"/>
    </source>
</evidence>
<feature type="transmembrane region" description="Helical" evidence="2">
    <location>
        <begin position="126"/>
        <end position="144"/>
    </location>
</feature>
<sequence length="202" mass="21978">MEERDIVIDIESFADTICDNRLPTNNGDELSKGENPFILSGNNVKNVPDLNKNTKKEKRMSMSAKKPPKPPRPPRGLSLDEADQKLIKEISELAMIKRARIERMKALKKMKAAKASSASTSSTSNFIAMLFTVFFCVVILFQGCPSGILPMNSTASGIFPGSPQSNGASEGKLVFVEDQQSVLMELVPGGSDSKGDKRKDIG</sequence>
<dbReference type="OrthoDB" id="909678at2759"/>
<proteinExistence type="predicted"/>
<keyword evidence="2" id="KW-0472">Membrane</keyword>
<keyword evidence="2" id="KW-0812">Transmembrane</keyword>
<accession>A0A022S0R6</accession>
<evidence type="ECO:0000313" key="4">
    <source>
        <dbReference type="Proteomes" id="UP000030748"/>
    </source>
</evidence>
<reference evidence="3 4" key="1">
    <citation type="journal article" date="2013" name="Proc. Natl. Acad. Sci. U.S.A.">
        <title>Fine-scale variation in meiotic recombination in Mimulus inferred from population shotgun sequencing.</title>
        <authorList>
            <person name="Hellsten U."/>
            <person name="Wright K.M."/>
            <person name="Jenkins J."/>
            <person name="Shu S."/>
            <person name="Yuan Y."/>
            <person name="Wessler S.R."/>
            <person name="Schmutz J."/>
            <person name="Willis J.H."/>
            <person name="Rokhsar D.S."/>
        </authorList>
    </citation>
    <scope>NUCLEOTIDE SEQUENCE [LARGE SCALE GENOMIC DNA]</scope>
    <source>
        <strain evidence="4">cv. DUN x IM62</strain>
    </source>
</reference>
<dbReference type="PANTHER" id="PTHR34188">
    <property type="entry name" value="OS01G0299500 PROTEIN"/>
    <property type="match status" value="1"/>
</dbReference>
<dbReference type="EMBL" id="KI630180">
    <property type="protein sequence ID" value="EYU45483.1"/>
    <property type="molecule type" value="Genomic_DNA"/>
</dbReference>
<dbReference type="eggNOG" id="ENOG502S30Q">
    <property type="taxonomic scope" value="Eukaryota"/>
</dbReference>
<dbReference type="PhylomeDB" id="A0A022S0R6"/>
<evidence type="ECO:0000256" key="2">
    <source>
        <dbReference type="SAM" id="Phobius"/>
    </source>
</evidence>
<keyword evidence="2" id="KW-1133">Transmembrane helix</keyword>
<protein>
    <submittedName>
        <fullName evidence="3">Uncharacterized protein</fullName>
    </submittedName>
</protein>
<gene>
    <name evidence="3" type="ORF">MIMGU_mgv1a014045mg</name>
</gene>